<dbReference type="AlphaFoldDB" id="A0A9P0KND8"/>
<gene>
    <name evidence="1" type="ORF">ACAOBT_LOCUS11406</name>
</gene>
<keyword evidence="2" id="KW-1185">Reference proteome</keyword>
<proteinExistence type="predicted"/>
<name>A0A9P0KND8_ACAOB</name>
<protein>
    <submittedName>
        <fullName evidence="1">Uncharacterized protein</fullName>
    </submittedName>
</protein>
<dbReference type="EMBL" id="CAKOFQ010006831">
    <property type="protein sequence ID" value="CAH1975013.1"/>
    <property type="molecule type" value="Genomic_DNA"/>
</dbReference>
<organism evidence="1 2">
    <name type="scientific">Acanthoscelides obtectus</name>
    <name type="common">Bean weevil</name>
    <name type="synonym">Bruchus obtectus</name>
    <dbReference type="NCBI Taxonomy" id="200917"/>
    <lineage>
        <taxon>Eukaryota</taxon>
        <taxon>Metazoa</taxon>
        <taxon>Ecdysozoa</taxon>
        <taxon>Arthropoda</taxon>
        <taxon>Hexapoda</taxon>
        <taxon>Insecta</taxon>
        <taxon>Pterygota</taxon>
        <taxon>Neoptera</taxon>
        <taxon>Endopterygota</taxon>
        <taxon>Coleoptera</taxon>
        <taxon>Polyphaga</taxon>
        <taxon>Cucujiformia</taxon>
        <taxon>Chrysomeloidea</taxon>
        <taxon>Chrysomelidae</taxon>
        <taxon>Bruchinae</taxon>
        <taxon>Bruchini</taxon>
        <taxon>Acanthoscelides</taxon>
    </lineage>
</organism>
<evidence type="ECO:0000313" key="2">
    <source>
        <dbReference type="Proteomes" id="UP001152888"/>
    </source>
</evidence>
<reference evidence="1" key="1">
    <citation type="submission" date="2022-03" db="EMBL/GenBank/DDBJ databases">
        <authorList>
            <person name="Sayadi A."/>
        </authorList>
    </citation>
    <scope>NUCLEOTIDE SEQUENCE</scope>
</reference>
<dbReference type="Proteomes" id="UP001152888">
    <property type="component" value="Unassembled WGS sequence"/>
</dbReference>
<sequence length="32" mass="3759">MPFWISQQTSGKVLRKLFRAHVDKTSKDNKVI</sequence>
<accession>A0A9P0KND8</accession>
<comment type="caution">
    <text evidence="1">The sequence shown here is derived from an EMBL/GenBank/DDBJ whole genome shotgun (WGS) entry which is preliminary data.</text>
</comment>
<evidence type="ECO:0000313" key="1">
    <source>
        <dbReference type="EMBL" id="CAH1975013.1"/>
    </source>
</evidence>